<gene>
    <name evidence="4" type="ORF">CLV92_107245</name>
</gene>
<dbReference type="Gene3D" id="3.30.70.270">
    <property type="match status" value="1"/>
</dbReference>
<dbReference type="PROSITE" id="PS50887">
    <property type="entry name" value="GGDEF"/>
    <property type="match status" value="1"/>
</dbReference>
<dbReference type="PANTHER" id="PTHR44757">
    <property type="entry name" value="DIGUANYLATE CYCLASE DGCP"/>
    <property type="match status" value="1"/>
</dbReference>
<dbReference type="InterPro" id="IPR001633">
    <property type="entry name" value="EAL_dom"/>
</dbReference>
<dbReference type="Pfam" id="PF08448">
    <property type="entry name" value="PAS_4"/>
    <property type="match status" value="1"/>
</dbReference>
<dbReference type="InterPro" id="IPR029787">
    <property type="entry name" value="Nucleotide_cyclase"/>
</dbReference>
<dbReference type="Gene3D" id="3.30.450.20">
    <property type="entry name" value="PAS domain"/>
    <property type="match status" value="1"/>
</dbReference>
<evidence type="ECO:0000313" key="5">
    <source>
        <dbReference type="Proteomes" id="UP000239485"/>
    </source>
</evidence>
<dbReference type="InterPro" id="IPR013656">
    <property type="entry name" value="PAS_4"/>
</dbReference>
<dbReference type="NCBIfam" id="TIGR00229">
    <property type="entry name" value="sensory_box"/>
    <property type="match status" value="1"/>
</dbReference>
<dbReference type="InterPro" id="IPR043128">
    <property type="entry name" value="Rev_trsase/Diguanyl_cyclase"/>
</dbReference>
<dbReference type="PROSITE" id="PS50883">
    <property type="entry name" value="EAL"/>
    <property type="match status" value="1"/>
</dbReference>
<proteinExistence type="predicted"/>
<name>A0A2S6IKI4_9ACTN</name>
<evidence type="ECO:0000259" key="2">
    <source>
        <dbReference type="PROSITE" id="PS50883"/>
    </source>
</evidence>
<dbReference type="SUPFAM" id="SSF141868">
    <property type="entry name" value="EAL domain-like"/>
    <property type="match status" value="1"/>
</dbReference>
<feature type="domain" description="EAL" evidence="2">
    <location>
        <begin position="299"/>
        <end position="550"/>
    </location>
</feature>
<feature type="domain" description="PAS" evidence="1">
    <location>
        <begin position="1"/>
        <end position="39"/>
    </location>
</feature>
<sequence>MFRSLVEHSPDLMCVFDAEGRLRYACPGATRLLGSLAEEAEPTRLRAHPDDEPKAVQLWRQVLRAGPGEGTCEQLRVLTAGAEVSWLQVQAYNHLNTAGVGAVLFYAHDVSEEERVRQQLATDAMHDALTGLPNRRWFTEALDHALGRTARSGRAVGLLLIDVDHFKDLNDAHGHPAGDELLIALAQRMSRCVRPADTVCRLGGDEFVVLVEDLHHDADVIALAQRLSAGVSGLYHLANGMDGEVEAAVTLSVGVAAVTSGGADALLAAADSALYEAKRRGRNRVEAYDPALRRHVLHRLSMERQLRQALSADELVLHFQPIFRARDEVITGAEALLRWQHPERGLLPPAAFLPLAQDAGLMPEVCDWVLHHATAQAGAWAQVLPEPLRVFINLDRHQLTDAHLPVLLAAIAAEEHADADSITLELSERLLSEDLLQVRGLLRRIRDLGMGIALDDFGAGNTALTWLQQLPLDLLKLDRRFTLDLDQPASRSIVRAVLNLAPELGIDTLAEGVETAQQSSALTWLGCDYLQGFHLARPQTADQLTTLLTT</sequence>
<dbReference type="RefSeq" id="WP_104433029.1">
    <property type="nucleotide sequence ID" value="NZ_PTJD01000007.1"/>
</dbReference>
<dbReference type="SMART" id="SM00052">
    <property type="entry name" value="EAL"/>
    <property type="match status" value="1"/>
</dbReference>
<comment type="caution">
    <text evidence="4">The sequence shown here is derived from an EMBL/GenBank/DDBJ whole genome shotgun (WGS) entry which is preliminary data.</text>
</comment>
<evidence type="ECO:0000313" key="4">
    <source>
        <dbReference type="EMBL" id="PPK94742.1"/>
    </source>
</evidence>
<dbReference type="Pfam" id="PF00563">
    <property type="entry name" value="EAL"/>
    <property type="match status" value="1"/>
</dbReference>
<dbReference type="InterPro" id="IPR000160">
    <property type="entry name" value="GGDEF_dom"/>
</dbReference>
<keyword evidence="5" id="KW-1185">Reference proteome</keyword>
<dbReference type="SMART" id="SM00267">
    <property type="entry name" value="GGDEF"/>
    <property type="match status" value="1"/>
</dbReference>
<dbReference type="InterPro" id="IPR000014">
    <property type="entry name" value="PAS"/>
</dbReference>
<dbReference type="AlphaFoldDB" id="A0A2S6IKI4"/>
<dbReference type="CDD" id="cd01949">
    <property type="entry name" value="GGDEF"/>
    <property type="match status" value="1"/>
</dbReference>
<dbReference type="CDD" id="cd01948">
    <property type="entry name" value="EAL"/>
    <property type="match status" value="1"/>
</dbReference>
<dbReference type="NCBIfam" id="TIGR00254">
    <property type="entry name" value="GGDEF"/>
    <property type="match status" value="1"/>
</dbReference>
<accession>A0A2S6IKI4</accession>
<evidence type="ECO:0000259" key="1">
    <source>
        <dbReference type="PROSITE" id="PS50112"/>
    </source>
</evidence>
<dbReference type="EMBL" id="PTJD01000007">
    <property type="protein sequence ID" value="PPK94742.1"/>
    <property type="molecule type" value="Genomic_DNA"/>
</dbReference>
<protein>
    <submittedName>
        <fullName evidence="4">PAS domain S-box-containing protein/diguanylate cyclase (GGDEF)-like protein</fullName>
    </submittedName>
</protein>
<dbReference type="Proteomes" id="UP000239485">
    <property type="component" value="Unassembled WGS sequence"/>
</dbReference>
<dbReference type="SUPFAM" id="SSF55785">
    <property type="entry name" value="PYP-like sensor domain (PAS domain)"/>
    <property type="match status" value="1"/>
</dbReference>
<reference evidence="4 5" key="1">
    <citation type="submission" date="2018-02" db="EMBL/GenBank/DDBJ databases">
        <title>Genomic Encyclopedia of Archaeal and Bacterial Type Strains, Phase II (KMG-II): from individual species to whole genera.</title>
        <authorList>
            <person name="Goeker M."/>
        </authorList>
    </citation>
    <scope>NUCLEOTIDE SEQUENCE [LARGE SCALE GENOMIC DNA]</scope>
    <source>
        <strain evidence="4 5">DSM 22857</strain>
    </source>
</reference>
<feature type="domain" description="GGDEF" evidence="3">
    <location>
        <begin position="154"/>
        <end position="290"/>
    </location>
</feature>
<dbReference type="SUPFAM" id="SSF55073">
    <property type="entry name" value="Nucleotide cyclase"/>
    <property type="match status" value="1"/>
</dbReference>
<dbReference type="Gene3D" id="3.20.20.450">
    <property type="entry name" value="EAL domain"/>
    <property type="match status" value="1"/>
</dbReference>
<evidence type="ECO:0000259" key="3">
    <source>
        <dbReference type="PROSITE" id="PS50887"/>
    </source>
</evidence>
<dbReference type="PANTHER" id="PTHR44757:SF2">
    <property type="entry name" value="BIOFILM ARCHITECTURE MAINTENANCE PROTEIN MBAA"/>
    <property type="match status" value="1"/>
</dbReference>
<dbReference type="InterPro" id="IPR035919">
    <property type="entry name" value="EAL_sf"/>
</dbReference>
<dbReference type="FunFam" id="3.30.70.270:FF:000001">
    <property type="entry name" value="Diguanylate cyclase domain protein"/>
    <property type="match status" value="1"/>
</dbReference>
<dbReference type="CDD" id="cd00130">
    <property type="entry name" value="PAS"/>
    <property type="match status" value="1"/>
</dbReference>
<dbReference type="InterPro" id="IPR052155">
    <property type="entry name" value="Biofilm_reg_signaling"/>
</dbReference>
<organism evidence="4 5">
    <name type="scientific">Kineococcus xinjiangensis</name>
    <dbReference type="NCBI Taxonomy" id="512762"/>
    <lineage>
        <taxon>Bacteria</taxon>
        <taxon>Bacillati</taxon>
        <taxon>Actinomycetota</taxon>
        <taxon>Actinomycetes</taxon>
        <taxon>Kineosporiales</taxon>
        <taxon>Kineosporiaceae</taxon>
        <taxon>Kineococcus</taxon>
    </lineage>
</organism>
<dbReference type="PROSITE" id="PS50112">
    <property type="entry name" value="PAS"/>
    <property type="match status" value="1"/>
</dbReference>
<dbReference type="InterPro" id="IPR035965">
    <property type="entry name" value="PAS-like_dom_sf"/>
</dbReference>
<dbReference type="Pfam" id="PF00990">
    <property type="entry name" value="GGDEF"/>
    <property type="match status" value="1"/>
</dbReference>